<name>W9RIZ6_9ROSA</name>
<accession>W9RIZ6</accession>
<evidence type="ECO:0000313" key="2">
    <source>
        <dbReference type="Proteomes" id="UP000030645"/>
    </source>
</evidence>
<dbReference type="AlphaFoldDB" id="W9RIZ6"/>
<gene>
    <name evidence="1" type="ORF">L484_018011</name>
</gene>
<dbReference type="eggNOG" id="ENOG502SBXY">
    <property type="taxonomic scope" value="Eukaryota"/>
</dbReference>
<reference evidence="2" key="1">
    <citation type="submission" date="2013-01" db="EMBL/GenBank/DDBJ databases">
        <title>Draft Genome Sequence of a Mulberry Tree, Morus notabilis C.K. Schneid.</title>
        <authorList>
            <person name="He N."/>
            <person name="Zhao S."/>
        </authorList>
    </citation>
    <scope>NUCLEOTIDE SEQUENCE</scope>
</reference>
<dbReference type="EMBL" id="KE345083">
    <property type="protein sequence ID" value="EXB93626.1"/>
    <property type="molecule type" value="Genomic_DNA"/>
</dbReference>
<keyword evidence="2" id="KW-1185">Reference proteome</keyword>
<dbReference type="Proteomes" id="UP000030645">
    <property type="component" value="Unassembled WGS sequence"/>
</dbReference>
<protein>
    <submittedName>
        <fullName evidence="1">Uncharacterized protein</fullName>
    </submittedName>
</protein>
<evidence type="ECO:0000313" key="1">
    <source>
        <dbReference type="EMBL" id="EXB93626.1"/>
    </source>
</evidence>
<organism evidence="1 2">
    <name type="scientific">Morus notabilis</name>
    <dbReference type="NCBI Taxonomy" id="981085"/>
    <lineage>
        <taxon>Eukaryota</taxon>
        <taxon>Viridiplantae</taxon>
        <taxon>Streptophyta</taxon>
        <taxon>Embryophyta</taxon>
        <taxon>Tracheophyta</taxon>
        <taxon>Spermatophyta</taxon>
        <taxon>Magnoliopsida</taxon>
        <taxon>eudicotyledons</taxon>
        <taxon>Gunneridae</taxon>
        <taxon>Pentapetalae</taxon>
        <taxon>rosids</taxon>
        <taxon>fabids</taxon>
        <taxon>Rosales</taxon>
        <taxon>Moraceae</taxon>
        <taxon>Moreae</taxon>
        <taxon>Morus</taxon>
    </lineage>
</organism>
<proteinExistence type="predicted"/>
<sequence>MPSRRRNPNPLAMPNEQFIEAIYAAFQGMATRAQNERPAEDRKQNYFREYRRSSIPVFTNAGGPEETEHLSTMGVPDDYWLEFAAFKLKVLQVHGGSISGEYKM</sequence>